<dbReference type="InterPro" id="IPR005064">
    <property type="entry name" value="BUG"/>
</dbReference>
<dbReference type="PIRSF" id="PIRSF017082">
    <property type="entry name" value="YflP"/>
    <property type="match status" value="1"/>
</dbReference>
<accession>A0ABX4F364</accession>
<reference evidence="3 4" key="1">
    <citation type="submission" date="2017-05" db="EMBL/GenBank/DDBJ databases">
        <title>Complete and WGS of Bordetella genogroups.</title>
        <authorList>
            <person name="Spilker T."/>
            <person name="Lipuma J."/>
        </authorList>
    </citation>
    <scope>NUCLEOTIDE SEQUENCE [LARGE SCALE GENOMIC DNA]</scope>
    <source>
        <strain evidence="3 4">AU9795</strain>
    </source>
</reference>
<dbReference type="SUPFAM" id="SSF53850">
    <property type="entry name" value="Periplasmic binding protein-like II"/>
    <property type="match status" value="1"/>
</dbReference>
<evidence type="ECO:0000313" key="4">
    <source>
        <dbReference type="Proteomes" id="UP000216354"/>
    </source>
</evidence>
<dbReference type="InterPro" id="IPR042100">
    <property type="entry name" value="Bug_dom1"/>
</dbReference>
<organism evidence="3 4">
    <name type="scientific">Bordetella genomosp. 1</name>
    <dbReference type="NCBI Taxonomy" id="1395607"/>
    <lineage>
        <taxon>Bacteria</taxon>
        <taxon>Pseudomonadati</taxon>
        <taxon>Pseudomonadota</taxon>
        <taxon>Betaproteobacteria</taxon>
        <taxon>Burkholderiales</taxon>
        <taxon>Alcaligenaceae</taxon>
        <taxon>Bordetella</taxon>
    </lineage>
</organism>
<dbReference type="Proteomes" id="UP000216354">
    <property type="component" value="Unassembled WGS sequence"/>
</dbReference>
<dbReference type="Gene3D" id="3.40.190.150">
    <property type="entry name" value="Bordetella uptake gene, domain 1"/>
    <property type="match status" value="1"/>
</dbReference>
<dbReference type="CDD" id="cd13578">
    <property type="entry name" value="PBP2_Bug27"/>
    <property type="match status" value="1"/>
</dbReference>
<dbReference type="PANTHER" id="PTHR42928:SF5">
    <property type="entry name" value="BLR1237 PROTEIN"/>
    <property type="match status" value="1"/>
</dbReference>
<name>A0ABX4F364_9BORD</name>
<protein>
    <submittedName>
        <fullName evidence="3">LacI family transcriptional regulator</fullName>
    </submittedName>
</protein>
<evidence type="ECO:0000313" key="3">
    <source>
        <dbReference type="EMBL" id="OZI68195.1"/>
    </source>
</evidence>
<dbReference type="Gene3D" id="3.40.190.10">
    <property type="entry name" value="Periplasmic binding protein-like II"/>
    <property type="match status" value="1"/>
</dbReference>
<dbReference type="Pfam" id="PF03401">
    <property type="entry name" value="TctC"/>
    <property type="match status" value="1"/>
</dbReference>
<keyword evidence="2" id="KW-0732">Signal</keyword>
<proteinExistence type="inferred from homology"/>
<comment type="caution">
    <text evidence="3">The sequence shown here is derived from an EMBL/GenBank/DDBJ whole genome shotgun (WGS) entry which is preliminary data.</text>
</comment>
<dbReference type="EMBL" id="NEVR01000001">
    <property type="protein sequence ID" value="OZI68195.1"/>
    <property type="molecule type" value="Genomic_DNA"/>
</dbReference>
<feature type="signal peptide" evidence="2">
    <location>
        <begin position="1"/>
        <end position="41"/>
    </location>
</feature>
<evidence type="ECO:0000256" key="2">
    <source>
        <dbReference type="SAM" id="SignalP"/>
    </source>
</evidence>
<sequence>MKQAWNRRRTCRGARGPVQRLAALATLAAAVAVMPAGAAHADEAFPTRAVTLVAPFAPGGSVDIAARLVSDAWARELGQSVVVENRAGASGNIGMAAVARAKPDGYTLAINTMSLAINPALFADMPFDTQKDLRSVGTVGTSQHVLTVTRDLPAQDLKALLALLRSQPPNTLSFGSAGTGSTFHMAAELFKSVSGTQILHVPYKGGGPAMVDTISGQVQMSFPVLSAARPQVEAGKLRALGVTGTQRSPLLPDVPTIAEAGLPDYAFTTWFVVSAPAGTPDAVVQRLNDTLGRALAQPALAQRMAREGFDPLVSTPADSDKLVRDEMTRWAGIVKQAGITAN</sequence>
<evidence type="ECO:0000256" key="1">
    <source>
        <dbReference type="ARBA" id="ARBA00006987"/>
    </source>
</evidence>
<comment type="similarity">
    <text evidence="1">Belongs to the UPF0065 (bug) family.</text>
</comment>
<dbReference type="PANTHER" id="PTHR42928">
    <property type="entry name" value="TRICARBOXYLATE-BINDING PROTEIN"/>
    <property type="match status" value="1"/>
</dbReference>
<feature type="chain" id="PRO_5046443871" evidence="2">
    <location>
        <begin position="42"/>
        <end position="342"/>
    </location>
</feature>
<gene>
    <name evidence="3" type="ORF">CAL27_01625</name>
</gene>
<keyword evidence="4" id="KW-1185">Reference proteome</keyword>